<organism evidence="3 4">
    <name type="scientific">Cucumis melo var. makuwa</name>
    <name type="common">Oriental melon</name>
    <dbReference type="NCBI Taxonomy" id="1194695"/>
    <lineage>
        <taxon>Eukaryota</taxon>
        <taxon>Viridiplantae</taxon>
        <taxon>Streptophyta</taxon>
        <taxon>Embryophyta</taxon>
        <taxon>Tracheophyta</taxon>
        <taxon>Spermatophyta</taxon>
        <taxon>Magnoliopsida</taxon>
        <taxon>eudicotyledons</taxon>
        <taxon>Gunneridae</taxon>
        <taxon>Pentapetalae</taxon>
        <taxon>rosids</taxon>
        <taxon>fabids</taxon>
        <taxon>Cucurbitales</taxon>
        <taxon>Cucurbitaceae</taxon>
        <taxon>Benincaseae</taxon>
        <taxon>Cucumis</taxon>
    </lineage>
</organism>
<accession>A0A5A7VJB3</accession>
<evidence type="ECO:0000313" key="3">
    <source>
        <dbReference type="EMBL" id="KAA0067444.1"/>
    </source>
</evidence>
<dbReference type="AlphaFoldDB" id="A0A5A7VJB3"/>
<dbReference type="InterPro" id="IPR036397">
    <property type="entry name" value="RNaseH_sf"/>
</dbReference>
<dbReference type="InterPro" id="IPR054722">
    <property type="entry name" value="PolX-like_BBD"/>
</dbReference>
<dbReference type="OrthoDB" id="2014122at2759"/>
<dbReference type="GO" id="GO:0015074">
    <property type="term" value="P:DNA integration"/>
    <property type="evidence" value="ECO:0007669"/>
    <property type="project" value="InterPro"/>
</dbReference>
<dbReference type="InterPro" id="IPR057670">
    <property type="entry name" value="SH3_retrovirus"/>
</dbReference>
<proteinExistence type="predicted"/>
<dbReference type="PANTHER" id="PTHR42648">
    <property type="entry name" value="TRANSPOSASE, PUTATIVE-RELATED"/>
    <property type="match status" value="1"/>
</dbReference>
<dbReference type="EMBL" id="SSTE01000542">
    <property type="protein sequence ID" value="KAA0067444.1"/>
    <property type="molecule type" value="Genomic_DNA"/>
</dbReference>
<evidence type="ECO:0000313" key="4">
    <source>
        <dbReference type="Proteomes" id="UP000321393"/>
    </source>
</evidence>
<sequence length="491" mass="55775">MLNSRTDSLDSILNSGQNGSITTVQTHVDAWYFDSGCSRHMTGNRSFFTKLGECASGHVTFGDGAKGIPSLNINDKFFCRDCQVGKQTKTFHRSLKECYTIRVLEILHLDLMGPMQTKSLGGKKYVLVVVDDYSRFTWSEGIHHEFDAHITPQQNGVVERKNKTLQEMARVVIHAKSLPLNFWVEAVNTACHIHNRVTNQSGTTVTLYELWKERKPNVKYFHIFGSTCYILANREYHRKWNVKSDQGIFLGYSQNNRAYKVFNIKSRTVMQTINVVVNDFESNVNQFKIKDDETSVRPDVTSTLLKEVPKDDSQPDSTKINSKIIDEVINNETMLIPFAHVKKNHPPSSIIGDPSAGITTRRKEKVKQRSEGIFISQEKYAKNIVNKFGLNRSQYKRTPAATHAKITKDSIGTAVDHKLCRSMIGSLLYLTTSRPDIAYAVGIYARYQLDPHISYLNAVKQIIKYVHGTTNFRILYSYDTSSELVGYCDAD</sequence>
<dbReference type="PANTHER" id="PTHR42648:SF21">
    <property type="entry name" value="CYSTEINE-RICH RLK (RECEPTOR-LIKE PROTEIN KINASE) 8"/>
    <property type="match status" value="1"/>
</dbReference>
<dbReference type="InterPro" id="IPR039537">
    <property type="entry name" value="Retrotran_Ty1/copia-like"/>
</dbReference>
<dbReference type="GO" id="GO:0008233">
    <property type="term" value="F:peptidase activity"/>
    <property type="evidence" value="ECO:0007669"/>
    <property type="project" value="UniProtKB-KW"/>
</dbReference>
<dbReference type="GO" id="GO:0003676">
    <property type="term" value="F:nucleic acid binding"/>
    <property type="evidence" value="ECO:0007669"/>
    <property type="project" value="InterPro"/>
</dbReference>
<feature type="domain" description="Integrase catalytic" evidence="2">
    <location>
        <begin position="99"/>
        <end position="215"/>
    </location>
</feature>
<name>A0A5A7VJB3_CUCMM</name>
<dbReference type="Gene3D" id="3.30.420.10">
    <property type="entry name" value="Ribonuclease H-like superfamily/Ribonuclease H"/>
    <property type="match status" value="2"/>
</dbReference>
<keyword evidence="1" id="KW-0378">Hydrolase</keyword>
<protein>
    <submittedName>
        <fullName evidence="3">Gag-pol polyprotein</fullName>
    </submittedName>
</protein>
<dbReference type="GO" id="GO:0006508">
    <property type="term" value="P:proteolysis"/>
    <property type="evidence" value="ECO:0007669"/>
    <property type="project" value="UniProtKB-KW"/>
</dbReference>
<dbReference type="InterPro" id="IPR001584">
    <property type="entry name" value="Integrase_cat-core"/>
</dbReference>
<evidence type="ECO:0000259" key="2">
    <source>
        <dbReference type="PROSITE" id="PS50994"/>
    </source>
</evidence>
<dbReference type="InterPro" id="IPR012337">
    <property type="entry name" value="RNaseH-like_sf"/>
</dbReference>
<gene>
    <name evidence="3" type="ORF">E6C27_scaffold40G001090</name>
</gene>
<reference evidence="3 4" key="1">
    <citation type="submission" date="2019-08" db="EMBL/GenBank/DDBJ databases">
        <title>Draft genome sequences of two oriental melons (Cucumis melo L. var makuwa).</title>
        <authorList>
            <person name="Kwon S.-Y."/>
        </authorList>
    </citation>
    <scope>NUCLEOTIDE SEQUENCE [LARGE SCALE GENOMIC DNA]</scope>
    <source>
        <strain evidence="4">cv. SW 3</strain>
        <tissue evidence="3">Leaf</tissue>
    </source>
</reference>
<dbReference type="PROSITE" id="PS50994">
    <property type="entry name" value="INTEGRASE"/>
    <property type="match status" value="1"/>
</dbReference>
<dbReference type="SUPFAM" id="SSF53098">
    <property type="entry name" value="Ribonuclease H-like"/>
    <property type="match status" value="1"/>
</dbReference>
<evidence type="ECO:0000256" key="1">
    <source>
        <dbReference type="ARBA" id="ARBA00022670"/>
    </source>
</evidence>
<dbReference type="Pfam" id="PF25597">
    <property type="entry name" value="SH3_retrovirus"/>
    <property type="match status" value="1"/>
</dbReference>
<comment type="caution">
    <text evidence="3">The sequence shown here is derived from an EMBL/GenBank/DDBJ whole genome shotgun (WGS) entry which is preliminary data.</text>
</comment>
<dbReference type="Pfam" id="PF22936">
    <property type="entry name" value="Pol_BBD"/>
    <property type="match status" value="1"/>
</dbReference>
<dbReference type="Proteomes" id="UP000321393">
    <property type="component" value="Unassembled WGS sequence"/>
</dbReference>
<keyword evidence="1" id="KW-0645">Protease</keyword>